<gene>
    <name evidence="2" type="ORF">EDB92DRAFT_635788</name>
</gene>
<evidence type="ECO:0000313" key="2">
    <source>
        <dbReference type="EMBL" id="KAH8978190.1"/>
    </source>
</evidence>
<feature type="signal peptide" evidence="1">
    <location>
        <begin position="1"/>
        <end position="23"/>
    </location>
</feature>
<proteinExistence type="predicted"/>
<feature type="chain" id="PRO_5042227014" description="Secreted protein" evidence="1">
    <location>
        <begin position="24"/>
        <end position="96"/>
    </location>
</feature>
<organism evidence="2 3">
    <name type="scientific">Lactarius akahatsu</name>
    <dbReference type="NCBI Taxonomy" id="416441"/>
    <lineage>
        <taxon>Eukaryota</taxon>
        <taxon>Fungi</taxon>
        <taxon>Dikarya</taxon>
        <taxon>Basidiomycota</taxon>
        <taxon>Agaricomycotina</taxon>
        <taxon>Agaricomycetes</taxon>
        <taxon>Russulales</taxon>
        <taxon>Russulaceae</taxon>
        <taxon>Lactarius</taxon>
    </lineage>
</organism>
<sequence length="96" mass="10871">MLVRLLSPQRLVLVFFVVVVVQTAPDQPKHILYLQHQCVTTSPPDVNVPVMSYHRYCYLNGNNHTDMQPLRSQGYDGLPLAIGTEAVPDTIVVFFF</sequence>
<dbReference type="Proteomes" id="UP001201163">
    <property type="component" value="Unassembled WGS sequence"/>
</dbReference>
<evidence type="ECO:0000313" key="3">
    <source>
        <dbReference type="Proteomes" id="UP001201163"/>
    </source>
</evidence>
<dbReference type="EMBL" id="JAKELL010000242">
    <property type="protein sequence ID" value="KAH8978190.1"/>
    <property type="molecule type" value="Genomic_DNA"/>
</dbReference>
<keyword evidence="1" id="KW-0732">Signal</keyword>
<dbReference type="AlphaFoldDB" id="A0AAD4L641"/>
<name>A0AAD4L641_9AGAM</name>
<evidence type="ECO:0008006" key="4">
    <source>
        <dbReference type="Google" id="ProtNLM"/>
    </source>
</evidence>
<keyword evidence="3" id="KW-1185">Reference proteome</keyword>
<accession>A0AAD4L641</accession>
<protein>
    <recommendedName>
        <fullName evidence="4">Secreted protein</fullName>
    </recommendedName>
</protein>
<comment type="caution">
    <text evidence="2">The sequence shown here is derived from an EMBL/GenBank/DDBJ whole genome shotgun (WGS) entry which is preliminary data.</text>
</comment>
<reference evidence="2" key="1">
    <citation type="submission" date="2022-01" db="EMBL/GenBank/DDBJ databases">
        <title>Comparative genomics reveals a dynamic genome evolution in the ectomycorrhizal milk-cap (Lactarius) mushrooms.</title>
        <authorList>
            <consortium name="DOE Joint Genome Institute"/>
            <person name="Lebreton A."/>
            <person name="Tang N."/>
            <person name="Kuo A."/>
            <person name="LaButti K."/>
            <person name="Drula E."/>
            <person name="Barry K."/>
            <person name="Clum A."/>
            <person name="Lipzen A."/>
            <person name="Mousain D."/>
            <person name="Ng V."/>
            <person name="Wang R."/>
            <person name="Wang X."/>
            <person name="Dai Y."/>
            <person name="Henrissat B."/>
            <person name="Grigoriev I.V."/>
            <person name="Guerin-Laguette A."/>
            <person name="Yu F."/>
            <person name="Martin F.M."/>
        </authorList>
    </citation>
    <scope>NUCLEOTIDE SEQUENCE</scope>
    <source>
        <strain evidence="2">QP</strain>
    </source>
</reference>
<evidence type="ECO:0000256" key="1">
    <source>
        <dbReference type="SAM" id="SignalP"/>
    </source>
</evidence>